<dbReference type="Gene3D" id="1.10.1750.10">
    <property type="match status" value="1"/>
</dbReference>
<dbReference type="InterPro" id="IPR001957">
    <property type="entry name" value="Chromosome_initiator_DnaA"/>
</dbReference>
<evidence type="ECO:0000256" key="8">
    <source>
        <dbReference type="HAMAP-Rule" id="MF_00377"/>
    </source>
</evidence>
<reference evidence="15" key="1">
    <citation type="submission" date="2017-09" db="EMBL/GenBank/DDBJ databases">
        <title>Depth-based differentiation of microbial function through sediment-hosted aquifers and enrichment of novel symbionts in the deep terrestrial subsurface.</title>
        <authorList>
            <person name="Probst A.J."/>
            <person name="Ladd B."/>
            <person name="Jarett J.K."/>
            <person name="Geller-Mcgrath D.E."/>
            <person name="Sieber C.M.K."/>
            <person name="Emerson J.B."/>
            <person name="Anantharaman K."/>
            <person name="Thomas B.C."/>
            <person name="Malmstrom R."/>
            <person name="Stieglmeier M."/>
            <person name="Klingl A."/>
            <person name="Woyke T."/>
            <person name="Ryan C.M."/>
            <person name="Banfield J.F."/>
        </authorList>
    </citation>
    <scope>NUCLEOTIDE SEQUENCE [LARGE SCALE GENOMIC DNA]</scope>
</reference>
<feature type="domain" description="Chromosomal replication initiator DnaA C-terminal" evidence="13">
    <location>
        <begin position="388"/>
        <end position="457"/>
    </location>
</feature>
<evidence type="ECO:0000256" key="9">
    <source>
        <dbReference type="NCBIfam" id="TIGR00362"/>
    </source>
</evidence>
<dbReference type="FunFam" id="3.40.50.300:FF:000668">
    <property type="entry name" value="Chromosomal replication initiator protein DnaA"/>
    <property type="match status" value="1"/>
</dbReference>
<dbReference type="GO" id="GO:0003688">
    <property type="term" value="F:DNA replication origin binding"/>
    <property type="evidence" value="ECO:0007669"/>
    <property type="project" value="UniProtKB-UniRule"/>
</dbReference>
<comment type="subunit">
    <text evidence="8">Oligomerizes as a right-handed, spiral filament on DNA at oriC.</text>
</comment>
<dbReference type="InterPro" id="IPR013159">
    <property type="entry name" value="DnaA_C"/>
</dbReference>
<dbReference type="PRINTS" id="PR00051">
    <property type="entry name" value="DNAA"/>
</dbReference>
<sequence>MWFSILFTIHCTSYIFFVPIAICCEDVYYLWISYPHFIHGSMLQSTWKSFLEFNGGNAEKKSVFISLLSQTTLHEITDSKAVLITESQGMSSYLAGKRIDIELALSAYFKKSMRVEFIIRQRAKKKEVPLFNYEPPIEDLFTRAGLNSRYTFENFAVSTSNNVAFAAAQAVSKDPGRSYNPLFFYGGVGVGKTHLAHAAARTVLEHNQESRILFCPGDRFTNELIESIQNKTTQQFRKKYRTLHILIVDDIQFIAGKQTVQEEFFHTFNTIVGAGGQVILTSDRPPHEIKNLEDRLRSRFSGGLIVDLQPPDFELRTAILLIKAKEKNILIQMEAAKMVAEQITDTRALEGTLLSLYARTLGKKDEIDLEEIDLYFQGSNEKKLKRISPQDVLHAVCSYYGIKPTTIKGPIRSDAIAFPRQIIMYILRRELHMKYEEIALTLKRKDHTTVMYAYKKINGLCMKDPLLKDQIDRIVQSLI</sequence>
<protein>
    <recommendedName>
        <fullName evidence="8 9">Chromosomal replication initiator protein DnaA</fullName>
    </recommendedName>
</protein>
<dbReference type="GO" id="GO:0006275">
    <property type="term" value="P:regulation of DNA replication"/>
    <property type="evidence" value="ECO:0007669"/>
    <property type="project" value="UniProtKB-UniRule"/>
</dbReference>
<feature type="binding site" evidence="8">
    <location>
        <position position="191"/>
    </location>
    <ligand>
        <name>ATP</name>
        <dbReference type="ChEBI" id="CHEBI:30616"/>
    </ligand>
</feature>
<keyword evidence="7 8" id="KW-0238">DNA-binding</keyword>
<comment type="function">
    <text evidence="8 10">Plays an essential role in the initiation and regulation of chromosomal replication. ATP-DnaA binds to the origin of replication (oriC) to initiate formation of the DNA replication initiation complex once per cell cycle. Binds the DnaA box (a 9 base pair repeat at the origin) and separates the double-stranded (ds)DNA. Forms a right-handed helical filament on oriC DNA; dsDNA binds to the exterior of the filament while single-stranded (ss)DNA is stabiized in the filament's interior. The ATP-DnaA-oriC complex binds and stabilizes one strand of the AT-rich DNA unwinding element (DUE), permitting loading of DNA polymerase. After initiation quickly degrades to an ADP-DnaA complex that is not apt for DNA replication. Binds acidic phospholipids.</text>
</comment>
<feature type="binding site" evidence="8">
    <location>
        <position position="193"/>
    </location>
    <ligand>
        <name>ATP</name>
        <dbReference type="ChEBI" id="CHEBI:30616"/>
    </ligand>
</feature>
<organism evidence="14 15">
    <name type="scientific">Candidatus Roizmanbacteria bacterium CG03_land_8_20_14_0_80_39_12</name>
    <dbReference type="NCBI Taxonomy" id="1974847"/>
    <lineage>
        <taxon>Bacteria</taxon>
        <taxon>Candidatus Roizmaniibacteriota</taxon>
    </lineage>
</organism>
<accession>A0A2M7BS09</accession>
<gene>
    <name evidence="8 14" type="primary">dnaA</name>
    <name evidence="14" type="ORF">COS52_03620</name>
</gene>
<evidence type="ECO:0000259" key="13">
    <source>
        <dbReference type="SMART" id="SM00760"/>
    </source>
</evidence>
<dbReference type="NCBIfam" id="TIGR00362">
    <property type="entry name" value="DnaA"/>
    <property type="match status" value="1"/>
</dbReference>
<dbReference type="InterPro" id="IPR013317">
    <property type="entry name" value="DnaA_dom"/>
</dbReference>
<dbReference type="AlphaFoldDB" id="A0A2M7BS09"/>
<keyword evidence="5 8" id="KW-0067">ATP-binding</keyword>
<comment type="caution">
    <text evidence="8">Lacks conserved residue(s) required for the propagation of feature annotation.</text>
</comment>
<evidence type="ECO:0000313" key="15">
    <source>
        <dbReference type="Proteomes" id="UP000230119"/>
    </source>
</evidence>
<dbReference type="InterPro" id="IPR010921">
    <property type="entry name" value="Trp_repressor/repl_initiator"/>
</dbReference>
<dbReference type="SUPFAM" id="SSF52540">
    <property type="entry name" value="P-loop containing nucleoside triphosphate hydrolases"/>
    <property type="match status" value="1"/>
</dbReference>
<evidence type="ECO:0000256" key="2">
    <source>
        <dbReference type="ARBA" id="ARBA00022490"/>
    </source>
</evidence>
<dbReference type="Pfam" id="PF08299">
    <property type="entry name" value="Bac_DnaA_C"/>
    <property type="match status" value="1"/>
</dbReference>
<dbReference type="Gene3D" id="1.10.8.60">
    <property type="match status" value="1"/>
</dbReference>
<dbReference type="PANTHER" id="PTHR30050:SF2">
    <property type="entry name" value="CHROMOSOMAL REPLICATION INITIATOR PROTEIN DNAA"/>
    <property type="match status" value="1"/>
</dbReference>
<dbReference type="SMART" id="SM00760">
    <property type="entry name" value="Bac_DnaA_C"/>
    <property type="match status" value="1"/>
</dbReference>
<dbReference type="Pfam" id="PF00308">
    <property type="entry name" value="Bac_DnaA"/>
    <property type="match status" value="1"/>
</dbReference>
<keyword evidence="6 8" id="KW-0446">Lipid-binding</keyword>
<dbReference type="Proteomes" id="UP000230119">
    <property type="component" value="Unassembled WGS sequence"/>
</dbReference>
<keyword evidence="3 8" id="KW-0235">DNA replication</keyword>
<feature type="binding site" evidence="8">
    <location>
        <position position="189"/>
    </location>
    <ligand>
        <name>ATP</name>
        <dbReference type="ChEBI" id="CHEBI:30616"/>
    </ligand>
</feature>
<comment type="domain">
    <text evidence="8">Domain I is involved in oligomerization and binding regulators, domain II is flexibile and of varying length in different bacteria, domain III forms the AAA+ region, while domain IV binds dsDNA.</text>
</comment>
<dbReference type="GO" id="GO:0008289">
    <property type="term" value="F:lipid binding"/>
    <property type="evidence" value="ECO:0007669"/>
    <property type="project" value="UniProtKB-KW"/>
</dbReference>
<dbReference type="EMBL" id="PEVA01000155">
    <property type="protein sequence ID" value="PIV08274.1"/>
    <property type="molecule type" value="Genomic_DNA"/>
</dbReference>
<keyword evidence="4 8" id="KW-0547">Nucleotide-binding</keyword>
<dbReference type="SUPFAM" id="SSF48295">
    <property type="entry name" value="TrpR-like"/>
    <property type="match status" value="1"/>
</dbReference>
<comment type="subcellular location">
    <subcellularLocation>
        <location evidence="8">Cytoplasm</location>
    </subcellularLocation>
</comment>
<comment type="similarity">
    <text evidence="1 8 11">Belongs to the DnaA family.</text>
</comment>
<dbReference type="PROSITE" id="PS01008">
    <property type="entry name" value="DNAA"/>
    <property type="match status" value="1"/>
</dbReference>
<name>A0A2M7BS09_9BACT</name>
<dbReference type="InterPro" id="IPR027417">
    <property type="entry name" value="P-loop_NTPase"/>
</dbReference>
<evidence type="ECO:0000259" key="12">
    <source>
        <dbReference type="SMART" id="SM00382"/>
    </source>
</evidence>
<dbReference type="PANTHER" id="PTHR30050">
    <property type="entry name" value="CHROMOSOMAL REPLICATION INITIATOR PROTEIN DNAA"/>
    <property type="match status" value="1"/>
</dbReference>
<feature type="binding site" evidence="8">
    <location>
        <position position="192"/>
    </location>
    <ligand>
        <name>ATP</name>
        <dbReference type="ChEBI" id="CHEBI:30616"/>
    </ligand>
</feature>
<dbReference type="InterPro" id="IPR020591">
    <property type="entry name" value="Chromosome_initiator_DnaA-like"/>
</dbReference>
<dbReference type="GO" id="GO:0005886">
    <property type="term" value="C:plasma membrane"/>
    <property type="evidence" value="ECO:0007669"/>
    <property type="project" value="TreeGrafter"/>
</dbReference>
<dbReference type="SMART" id="SM00382">
    <property type="entry name" value="AAA"/>
    <property type="match status" value="1"/>
</dbReference>
<proteinExistence type="inferred from homology"/>
<feature type="region of interest" description="Domain IV, binds dsDNA" evidence="8">
    <location>
        <begin position="361"/>
        <end position="479"/>
    </location>
</feature>
<dbReference type="GO" id="GO:0006270">
    <property type="term" value="P:DNA replication initiation"/>
    <property type="evidence" value="ECO:0007669"/>
    <property type="project" value="UniProtKB-UniRule"/>
</dbReference>
<evidence type="ECO:0000256" key="6">
    <source>
        <dbReference type="ARBA" id="ARBA00023121"/>
    </source>
</evidence>
<dbReference type="InterPro" id="IPR018312">
    <property type="entry name" value="Chromosome_initiator_DnaA_CS"/>
</dbReference>
<dbReference type="CDD" id="cd00009">
    <property type="entry name" value="AAA"/>
    <property type="match status" value="1"/>
</dbReference>
<evidence type="ECO:0000256" key="1">
    <source>
        <dbReference type="ARBA" id="ARBA00006583"/>
    </source>
</evidence>
<dbReference type="CDD" id="cd06571">
    <property type="entry name" value="Bac_DnaA_C"/>
    <property type="match status" value="1"/>
</dbReference>
<dbReference type="GO" id="GO:0005737">
    <property type="term" value="C:cytoplasm"/>
    <property type="evidence" value="ECO:0007669"/>
    <property type="project" value="UniProtKB-SubCell"/>
</dbReference>
<comment type="caution">
    <text evidence="14">The sequence shown here is derived from an EMBL/GenBank/DDBJ whole genome shotgun (WGS) entry which is preliminary data.</text>
</comment>
<evidence type="ECO:0000256" key="10">
    <source>
        <dbReference type="RuleBase" id="RU000577"/>
    </source>
</evidence>
<evidence type="ECO:0000256" key="7">
    <source>
        <dbReference type="ARBA" id="ARBA00023125"/>
    </source>
</evidence>
<evidence type="ECO:0000256" key="5">
    <source>
        <dbReference type="ARBA" id="ARBA00022840"/>
    </source>
</evidence>
<evidence type="ECO:0000256" key="11">
    <source>
        <dbReference type="RuleBase" id="RU004227"/>
    </source>
</evidence>
<keyword evidence="2 8" id="KW-0963">Cytoplasm</keyword>
<dbReference type="GO" id="GO:0005524">
    <property type="term" value="F:ATP binding"/>
    <property type="evidence" value="ECO:0007669"/>
    <property type="project" value="UniProtKB-UniRule"/>
</dbReference>
<evidence type="ECO:0000256" key="3">
    <source>
        <dbReference type="ARBA" id="ARBA00022705"/>
    </source>
</evidence>
<dbReference type="InterPro" id="IPR003593">
    <property type="entry name" value="AAA+_ATPase"/>
</dbReference>
<feature type="region of interest" description="Domain I, interacts with DnaA modulators" evidence="8">
    <location>
        <begin position="1"/>
        <end position="135"/>
    </location>
</feature>
<feature type="domain" description="AAA+ ATPase" evidence="12">
    <location>
        <begin position="178"/>
        <end position="310"/>
    </location>
</feature>
<dbReference type="HAMAP" id="MF_00377">
    <property type="entry name" value="DnaA_bact"/>
    <property type="match status" value="1"/>
</dbReference>
<evidence type="ECO:0000313" key="14">
    <source>
        <dbReference type="EMBL" id="PIV08274.1"/>
    </source>
</evidence>
<evidence type="ECO:0000256" key="4">
    <source>
        <dbReference type="ARBA" id="ARBA00022741"/>
    </source>
</evidence>
<dbReference type="Gene3D" id="3.40.50.300">
    <property type="entry name" value="P-loop containing nucleotide triphosphate hydrolases"/>
    <property type="match status" value="1"/>
</dbReference>